<dbReference type="GO" id="GO:0043565">
    <property type="term" value="F:sequence-specific DNA binding"/>
    <property type="evidence" value="ECO:0007669"/>
    <property type="project" value="TreeGrafter"/>
</dbReference>
<sequence length="353" mass="38604">MSVAPTPSAFRGQAIVQPSYFTSSLYVDPLTQDINSLCDEFAQRYAHEQPTQPFSLFKDVWDSQGWPWMHFKVFDDRTRHLFLRVTMRLFLDKTASSEPPLHKAVSLFGLYMFYSTQPSSSAPPIKAVDRLPIPSDTFTSLLTLDAAFATDGLTPLQPYVVHVVQSLIDARLFEIAPPSHLHALNPRTLPREIFVRESTQDEPPTAVVPAEQPARKKRGRPSKREMLRKAKESIATLDKMVNEPSGVAPPQLSRQSYASRKAMLLSSLTDPSEDSSGETALGRANAAVLDRMRKIDEEAAAKGLEVGSEGGDRTGLGRVERAAGRVGVVLADGTRSGGVLSLLEGAGMGGLDE</sequence>
<organism evidence="2 3">
    <name type="scientific">Coniophora puteana (strain RWD-64-598)</name>
    <name type="common">Brown rot fungus</name>
    <dbReference type="NCBI Taxonomy" id="741705"/>
    <lineage>
        <taxon>Eukaryota</taxon>
        <taxon>Fungi</taxon>
        <taxon>Dikarya</taxon>
        <taxon>Basidiomycota</taxon>
        <taxon>Agaricomycotina</taxon>
        <taxon>Agaricomycetes</taxon>
        <taxon>Agaricomycetidae</taxon>
        <taxon>Boletales</taxon>
        <taxon>Coniophorineae</taxon>
        <taxon>Coniophoraceae</taxon>
        <taxon>Coniophora</taxon>
    </lineage>
</organism>
<dbReference type="EMBL" id="JH711573">
    <property type="protein sequence ID" value="EIW86866.1"/>
    <property type="molecule type" value="Genomic_DNA"/>
</dbReference>
<evidence type="ECO:0000313" key="3">
    <source>
        <dbReference type="Proteomes" id="UP000053558"/>
    </source>
</evidence>
<dbReference type="OrthoDB" id="3253083at2759"/>
<dbReference type="GeneID" id="19204538"/>
<keyword evidence="3" id="KW-1185">Reference proteome</keyword>
<protein>
    <submittedName>
        <fullName evidence="2">Uncharacterized protein</fullName>
    </submittedName>
</protein>
<dbReference type="PANTHER" id="PTHR15131:SF3">
    <property type="entry name" value="SNRNA-ACTIVATING PROTEIN COMPLEX SUBUNIT 1"/>
    <property type="match status" value="1"/>
</dbReference>
<dbReference type="OMA" id="IWCSQGW"/>
<dbReference type="GO" id="GO:0042795">
    <property type="term" value="P:snRNA transcription by RNA polymerase II"/>
    <property type="evidence" value="ECO:0007669"/>
    <property type="project" value="TreeGrafter"/>
</dbReference>
<dbReference type="GO" id="GO:0042796">
    <property type="term" value="P:snRNA transcription by RNA polymerase III"/>
    <property type="evidence" value="ECO:0007669"/>
    <property type="project" value="TreeGrafter"/>
</dbReference>
<dbReference type="Proteomes" id="UP000053558">
    <property type="component" value="Unassembled WGS sequence"/>
</dbReference>
<evidence type="ECO:0000256" key="1">
    <source>
        <dbReference type="SAM" id="MobiDB-lite"/>
    </source>
</evidence>
<dbReference type="GO" id="GO:0019185">
    <property type="term" value="C:snRNA-activating protein complex"/>
    <property type="evidence" value="ECO:0007669"/>
    <property type="project" value="TreeGrafter"/>
</dbReference>
<dbReference type="KEGG" id="cput:CONPUDRAFT_161499"/>
<dbReference type="Pfam" id="PF09808">
    <property type="entry name" value="SNAPC1"/>
    <property type="match status" value="1"/>
</dbReference>
<dbReference type="RefSeq" id="XP_007763537.1">
    <property type="nucleotide sequence ID" value="XM_007765347.1"/>
</dbReference>
<name>A0A5M3N6C7_CONPW</name>
<feature type="region of interest" description="Disordered" evidence="1">
    <location>
        <begin position="197"/>
        <end position="227"/>
    </location>
</feature>
<evidence type="ECO:0000313" key="2">
    <source>
        <dbReference type="EMBL" id="EIW86866.1"/>
    </source>
</evidence>
<comment type="caution">
    <text evidence="2">The sequence shown here is derived from an EMBL/GenBank/DDBJ whole genome shotgun (WGS) entry which is preliminary data.</text>
</comment>
<gene>
    <name evidence="2" type="ORF">CONPUDRAFT_161499</name>
</gene>
<accession>A0A5M3N6C7</accession>
<dbReference type="PANTHER" id="PTHR15131">
    <property type="entry name" value="SMALL NUCLEAR RNA ACTIVATING COMPLEX, POLYPEPTIDE 1"/>
    <property type="match status" value="1"/>
</dbReference>
<dbReference type="AlphaFoldDB" id="A0A5M3N6C7"/>
<proteinExistence type="predicted"/>
<dbReference type="InterPro" id="IPR019188">
    <property type="entry name" value="SNAPC1"/>
</dbReference>
<reference evidence="3" key="1">
    <citation type="journal article" date="2012" name="Science">
        <title>The Paleozoic origin of enzymatic lignin decomposition reconstructed from 31 fungal genomes.</title>
        <authorList>
            <person name="Floudas D."/>
            <person name="Binder M."/>
            <person name="Riley R."/>
            <person name="Barry K."/>
            <person name="Blanchette R.A."/>
            <person name="Henrissat B."/>
            <person name="Martinez A.T."/>
            <person name="Otillar R."/>
            <person name="Spatafora J.W."/>
            <person name="Yadav J.S."/>
            <person name="Aerts A."/>
            <person name="Benoit I."/>
            <person name="Boyd A."/>
            <person name="Carlson A."/>
            <person name="Copeland A."/>
            <person name="Coutinho P.M."/>
            <person name="de Vries R.P."/>
            <person name="Ferreira P."/>
            <person name="Findley K."/>
            <person name="Foster B."/>
            <person name="Gaskell J."/>
            <person name="Glotzer D."/>
            <person name="Gorecki P."/>
            <person name="Heitman J."/>
            <person name="Hesse C."/>
            <person name="Hori C."/>
            <person name="Igarashi K."/>
            <person name="Jurgens J.A."/>
            <person name="Kallen N."/>
            <person name="Kersten P."/>
            <person name="Kohler A."/>
            <person name="Kuees U."/>
            <person name="Kumar T.K.A."/>
            <person name="Kuo A."/>
            <person name="LaButti K."/>
            <person name="Larrondo L.F."/>
            <person name="Lindquist E."/>
            <person name="Ling A."/>
            <person name="Lombard V."/>
            <person name="Lucas S."/>
            <person name="Lundell T."/>
            <person name="Martin R."/>
            <person name="McLaughlin D.J."/>
            <person name="Morgenstern I."/>
            <person name="Morin E."/>
            <person name="Murat C."/>
            <person name="Nagy L.G."/>
            <person name="Nolan M."/>
            <person name="Ohm R.A."/>
            <person name="Patyshakuliyeva A."/>
            <person name="Rokas A."/>
            <person name="Ruiz-Duenas F.J."/>
            <person name="Sabat G."/>
            <person name="Salamov A."/>
            <person name="Samejima M."/>
            <person name="Schmutz J."/>
            <person name="Slot J.C."/>
            <person name="St John F."/>
            <person name="Stenlid J."/>
            <person name="Sun H."/>
            <person name="Sun S."/>
            <person name="Syed K."/>
            <person name="Tsang A."/>
            <person name="Wiebenga A."/>
            <person name="Young D."/>
            <person name="Pisabarro A."/>
            <person name="Eastwood D.C."/>
            <person name="Martin F."/>
            <person name="Cullen D."/>
            <person name="Grigoriev I.V."/>
            <person name="Hibbett D.S."/>
        </authorList>
    </citation>
    <scope>NUCLEOTIDE SEQUENCE [LARGE SCALE GENOMIC DNA]</scope>
    <source>
        <strain evidence="3">RWD-64-598 SS2</strain>
    </source>
</reference>